<reference evidence="2" key="1">
    <citation type="journal article" date="2023" name="bioRxiv">
        <title>Scaffold-level genome assemblies of two parasitoid biocontrol wasps reveal the parthenogenesis mechanism and an associated novel virus.</title>
        <authorList>
            <person name="Inwood S."/>
            <person name="Skelly J."/>
            <person name="Guhlin J."/>
            <person name="Harrop T."/>
            <person name="Goldson S."/>
            <person name="Dearden P."/>
        </authorList>
    </citation>
    <scope>NUCLEOTIDE SEQUENCE</scope>
    <source>
        <strain evidence="2">Irish</strain>
        <tissue evidence="2">Whole body</tissue>
    </source>
</reference>
<evidence type="ECO:0000313" key="3">
    <source>
        <dbReference type="Proteomes" id="UP001168990"/>
    </source>
</evidence>
<keyword evidence="3" id="KW-1185">Reference proteome</keyword>
<gene>
    <name evidence="2" type="ORF">PV328_002643</name>
</gene>
<keyword evidence="1" id="KW-0175">Coiled coil</keyword>
<evidence type="ECO:0000256" key="1">
    <source>
        <dbReference type="SAM" id="Coils"/>
    </source>
</evidence>
<evidence type="ECO:0000313" key="2">
    <source>
        <dbReference type="EMBL" id="KAK0163964.1"/>
    </source>
</evidence>
<dbReference type="AlphaFoldDB" id="A0AA39F6Q2"/>
<dbReference type="Proteomes" id="UP001168990">
    <property type="component" value="Unassembled WGS sequence"/>
</dbReference>
<protein>
    <submittedName>
        <fullName evidence="2">Uncharacterized protein</fullName>
    </submittedName>
</protein>
<reference evidence="2" key="2">
    <citation type="submission" date="2023-03" db="EMBL/GenBank/DDBJ databases">
        <authorList>
            <person name="Inwood S.N."/>
            <person name="Skelly J.G."/>
            <person name="Guhlin J."/>
            <person name="Harrop T.W.R."/>
            <person name="Goldson S.G."/>
            <person name="Dearden P.K."/>
        </authorList>
    </citation>
    <scope>NUCLEOTIDE SEQUENCE</scope>
    <source>
        <strain evidence="2">Irish</strain>
        <tissue evidence="2">Whole body</tissue>
    </source>
</reference>
<comment type="caution">
    <text evidence="2">The sequence shown here is derived from an EMBL/GenBank/DDBJ whole genome shotgun (WGS) entry which is preliminary data.</text>
</comment>
<name>A0AA39F6Q2_9HYME</name>
<feature type="coiled-coil region" evidence="1">
    <location>
        <begin position="62"/>
        <end position="191"/>
    </location>
</feature>
<sequence>MSENLLEQSCNPAGDPYTIDNPQLNITSTEKLLKLNMAAGEPGIDGQMPISNEQAIEKTSSVNKMTEEIQKQNIECENYKKKLAESDEKLAALQTGNDNNSKVTMKNELSLKRELEEVKKNLTQAELKLQDRNRLIANQENQINALAKQVSSLKEVVAITKNLLEIRNTEVKHLQEDVDSMETKISAERTRHDTMINKMNAAVRLNADLKTEYETQLRLFQDLRGKYQEKVTLLSSENKALEVANASKVE</sequence>
<accession>A0AA39F6Q2</accession>
<proteinExistence type="predicted"/>
<organism evidence="2 3">
    <name type="scientific">Microctonus aethiopoides</name>
    <dbReference type="NCBI Taxonomy" id="144406"/>
    <lineage>
        <taxon>Eukaryota</taxon>
        <taxon>Metazoa</taxon>
        <taxon>Ecdysozoa</taxon>
        <taxon>Arthropoda</taxon>
        <taxon>Hexapoda</taxon>
        <taxon>Insecta</taxon>
        <taxon>Pterygota</taxon>
        <taxon>Neoptera</taxon>
        <taxon>Endopterygota</taxon>
        <taxon>Hymenoptera</taxon>
        <taxon>Apocrita</taxon>
        <taxon>Ichneumonoidea</taxon>
        <taxon>Braconidae</taxon>
        <taxon>Euphorinae</taxon>
        <taxon>Microctonus</taxon>
    </lineage>
</organism>
<dbReference type="EMBL" id="JAQQBS010001422">
    <property type="protein sequence ID" value="KAK0163964.1"/>
    <property type="molecule type" value="Genomic_DNA"/>
</dbReference>